<accession>A0ABQ5VXG4</accession>
<evidence type="ECO:0000256" key="1">
    <source>
        <dbReference type="ARBA" id="ARBA00004418"/>
    </source>
</evidence>
<protein>
    <recommendedName>
        <fullName evidence="6">TRAP-type C4-dicarboxylate transport system, substrate-binding protein</fullName>
    </recommendedName>
</protein>
<evidence type="ECO:0000313" key="4">
    <source>
        <dbReference type="EMBL" id="GLQ36121.1"/>
    </source>
</evidence>
<dbReference type="Gene3D" id="3.40.190.170">
    <property type="entry name" value="Bacterial extracellular solute-binding protein, family 7"/>
    <property type="match status" value="1"/>
</dbReference>
<dbReference type="PANTHER" id="PTHR33376">
    <property type="match status" value="1"/>
</dbReference>
<dbReference type="NCBIfam" id="NF037995">
    <property type="entry name" value="TRAP_S1"/>
    <property type="match status" value="1"/>
</dbReference>
<dbReference type="EMBL" id="BSNN01000008">
    <property type="protein sequence ID" value="GLQ36121.1"/>
    <property type="molecule type" value="Genomic_DNA"/>
</dbReference>
<keyword evidence="5" id="KW-1185">Reference proteome</keyword>
<evidence type="ECO:0000256" key="2">
    <source>
        <dbReference type="ARBA" id="ARBA00022729"/>
    </source>
</evidence>
<dbReference type="CDD" id="cd13602">
    <property type="entry name" value="PBP2_TRAP_BpDctp6_7"/>
    <property type="match status" value="1"/>
</dbReference>
<dbReference type="Proteomes" id="UP001156694">
    <property type="component" value="Unassembled WGS sequence"/>
</dbReference>
<sequence length="306" mass="34154">MHANPMIVSSPYSKETFHVVNLQNFINALQKEVWPNNDLSLYPSASRVPHADSLEAVRTNEIQIAEVFMSRLNELHPIFTADSIPFLATNYEDAAALWASQKNLVNEVLADHGVMALYAVPWPAQNFYSNIELSAGEKFSGKKLRSYSATISSMATLLGAEPVLVEAKDLDAALAAKQVDIVVTSPSTGVSARLWKHTTKYTKVGGWIPKNIVLINKRLFDDLESDQQQKLLEIAQEYEQRGWTLSKKETAEKESILQEMGMTVLEPTEALLADLNDAGATMFDDWRKSSRSWLQKNLPVKNDGDN</sequence>
<comment type="subcellular location">
    <subcellularLocation>
        <location evidence="1">Periplasm</location>
    </subcellularLocation>
</comment>
<keyword evidence="3" id="KW-0574">Periplasm</keyword>
<evidence type="ECO:0000313" key="5">
    <source>
        <dbReference type="Proteomes" id="UP001156694"/>
    </source>
</evidence>
<evidence type="ECO:0008006" key="6">
    <source>
        <dbReference type="Google" id="ProtNLM"/>
    </source>
</evidence>
<proteinExistence type="predicted"/>
<keyword evidence="2" id="KW-0732">Signal</keyword>
<organism evidence="4 5">
    <name type="scientific">Amylibacter marinus</name>
    <dbReference type="NCBI Taxonomy" id="1475483"/>
    <lineage>
        <taxon>Bacteria</taxon>
        <taxon>Pseudomonadati</taxon>
        <taxon>Pseudomonadota</taxon>
        <taxon>Alphaproteobacteria</taxon>
        <taxon>Rhodobacterales</taxon>
        <taxon>Paracoccaceae</taxon>
        <taxon>Amylibacter</taxon>
    </lineage>
</organism>
<dbReference type="Pfam" id="PF03480">
    <property type="entry name" value="DctP"/>
    <property type="match status" value="1"/>
</dbReference>
<dbReference type="PANTHER" id="PTHR33376:SF4">
    <property type="entry name" value="SIALIC ACID-BINDING PERIPLASMIC PROTEIN SIAP"/>
    <property type="match status" value="1"/>
</dbReference>
<dbReference type="InterPro" id="IPR018389">
    <property type="entry name" value="DctP_fam"/>
</dbReference>
<dbReference type="InterPro" id="IPR038404">
    <property type="entry name" value="TRAP_DctP_sf"/>
</dbReference>
<evidence type="ECO:0000256" key="3">
    <source>
        <dbReference type="ARBA" id="ARBA00022764"/>
    </source>
</evidence>
<gene>
    <name evidence="4" type="ORF">GCM10007939_24050</name>
</gene>
<comment type="caution">
    <text evidence="4">The sequence shown here is derived from an EMBL/GenBank/DDBJ whole genome shotgun (WGS) entry which is preliminary data.</text>
</comment>
<name>A0ABQ5VXG4_9RHOB</name>
<reference evidence="5" key="1">
    <citation type="journal article" date="2019" name="Int. J. Syst. Evol. Microbiol.">
        <title>The Global Catalogue of Microorganisms (GCM) 10K type strain sequencing project: providing services to taxonomists for standard genome sequencing and annotation.</title>
        <authorList>
            <consortium name="The Broad Institute Genomics Platform"/>
            <consortium name="The Broad Institute Genome Sequencing Center for Infectious Disease"/>
            <person name="Wu L."/>
            <person name="Ma J."/>
        </authorList>
    </citation>
    <scope>NUCLEOTIDE SEQUENCE [LARGE SCALE GENOMIC DNA]</scope>
    <source>
        <strain evidence="5">NBRC 110140</strain>
    </source>
</reference>